<dbReference type="AlphaFoldDB" id="A0A6A4HAE0"/>
<gene>
    <name evidence="1" type="ORF">BT96DRAFT_158384</name>
</gene>
<accession>A0A6A4HAE0</accession>
<dbReference type="EMBL" id="ML769535">
    <property type="protein sequence ID" value="KAE9395249.1"/>
    <property type="molecule type" value="Genomic_DNA"/>
</dbReference>
<proteinExistence type="predicted"/>
<dbReference type="Proteomes" id="UP000799118">
    <property type="component" value="Unassembled WGS sequence"/>
</dbReference>
<sequence length="198" mass="23102">MLNSSRLLRFKTFYHLSDEFPQRSFARYWNSHIRLIGISLSLYLTFVKCVWLGERSLMLTLDSGQHYTFHNNSGRKRLKKEVVWVNEWISRSRGLPLDLHFHFELEDRLVDTSAITQVMEYAVNHSHQIRLLNLWGPKTVAWSAASIYLPALKSLCLRCLEMSPGGRNFISCLTAPFLERLTLYQLDQNLGGPLRRCV</sequence>
<name>A0A6A4HAE0_9AGAR</name>
<organism evidence="1 2">
    <name type="scientific">Gymnopus androsaceus JB14</name>
    <dbReference type="NCBI Taxonomy" id="1447944"/>
    <lineage>
        <taxon>Eukaryota</taxon>
        <taxon>Fungi</taxon>
        <taxon>Dikarya</taxon>
        <taxon>Basidiomycota</taxon>
        <taxon>Agaricomycotina</taxon>
        <taxon>Agaricomycetes</taxon>
        <taxon>Agaricomycetidae</taxon>
        <taxon>Agaricales</taxon>
        <taxon>Marasmiineae</taxon>
        <taxon>Omphalotaceae</taxon>
        <taxon>Gymnopus</taxon>
    </lineage>
</organism>
<evidence type="ECO:0000313" key="2">
    <source>
        <dbReference type="Proteomes" id="UP000799118"/>
    </source>
</evidence>
<keyword evidence="2" id="KW-1185">Reference proteome</keyword>
<reference evidence="1" key="1">
    <citation type="journal article" date="2019" name="Environ. Microbiol.">
        <title>Fungal ecological strategies reflected in gene transcription - a case study of two litter decomposers.</title>
        <authorList>
            <person name="Barbi F."/>
            <person name="Kohler A."/>
            <person name="Barry K."/>
            <person name="Baskaran P."/>
            <person name="Daum C."/>
            <person name="Fauchery L."/>
            <person name="Ihrmark K."/>
            <person name="Kuo A."/>
            <person name="LaButti K."/>
            <person name="Lipzen A."/>
            <person name="Morin E."/>
            <person name="Grigoriev I.V."/>
            <person name="Henrissat B."/>
            <person name="Lindahl B."/>
            <person name="Martin F."/>
        </authorList>
    </citation>
    <scope>NUCLEOTIDE SEQUENCE</scope>
    <source>
        <strain evidence="1">JB14</strain>
    </source>
</reference>
<protein>
    <submittedName>
        <fullName evidence="1">Uncharacterized protein</fullName>
    </submittedName>
</protein>
<evidence type="ECO:0000313" key="1">
    <source>
        <dbReference type="EMBL" id="KAE9395249.1"/>
    </source>
</evidence>
<dbReference type="OrthoDB" id="3251489at2759"/>